<evidence type="ECO:0000256" key="3">
    <source>
        <dbReference type="ARBA" id="ARBA00022801"/>
    </source>
</evidence>
<feature type="domain" description="Carboxylesterase type B" evidence="6">
    <location>
        <begin position="54"/>
        <end position="273"/>
    </location>
</feature>
<dbReference type="AlphaFoldDB" id="A0A8J2P6S0"/>
<dbReference type="Pfam" id="PF00135">
    <property type="entry name" value="COesterase"/>
    <property type="match status" value="1"/>
</dbReference>
<accession>A0A8J2P6S0</accession>
<dbReference type="OrthoDB" id="19653at2759"/>
<dbReference type="PANTHER" id="PTHR43142">
    <property type="entry name" value="CARBOXYLIC ESTER HYDROLASE"/>
    <property type="match status" value="1"/>
</dbReference>
<evidence type="ECO:0000256" key="5">
    <source>
        <dbReference type="SAM" id="SignalP"/>
    </source>
</evidence>
<sequence>MFGLQFLILVIHLISKHGATPQEFQNEGNSQTGRGVDEDKIIPRESDQLNSIASIVKCPAGTFRGSLHYTRGGKRYFEFRSIPYAEPPRRFEPAILKTPMEDVYDATIDDIICPQIFVEGYVGQEDCLYLAVSKPDESQCRSELSNGKLLPVLFWIHQGGFLAGNGSYFSGTYLLDKCVVLVTINYRVGPLGFLTTEDNVIPGNLGLKDQVLALKWTRGNIKYFLGDPNLVTIGGSSAGATSVSHHICSPASSGLFSRAITMSGAILNPWASSPFGLLLL</sequence>
<comment type="similarity">
    <text evidence="1">Belongs to the type-B carboxylesterase/lipase family.</text>
</comment>
<dbReference type="EMBL" id="CAJVCH010155711">
    <property type="protein sequence ID" value="CAG7727937.1"/>
    <property type="molecule type" value="Genomic_DNA"/>
</dbReference>
<evidence type="ECO:0000313" key="7">
    <source>
        <dbReference type="EMBL" id="CAG7727937.1"/>
    </source>
</evidence>
<proteinExistence type="inferred from homology"/>
<reference evidence="7" key="1">
    <citation type="submission" date="2021-06" db="EMBL/GenBank/DDBJ databases">
        <authorList>
            <person name="Hodson N. C."/>
            <person name="Mongue J. A."/>
            <person name="Jaron S. K."/>
        </authorList>
    </citation>
    <scope>NUCLEOTIDE SEQUENCE</scope>
</reference>
<evidence type="ECO:0000313" key="8">
    <source>
        <dbReference type="Proteomes" id="UP000708208"/>
    </source>
</evidence>
<evidence type="ECO:0000259" key="6">
    <source>
        <dbReference type="Pfam" id="PF00135"/>
    </source>
</evidence>
<dbReference type="InterPro" id="IPR002018">
    <property type="entry name" value="CarbesteraseB"/>
</dbReference>
<feature type="signal peptide" evidence="5">
    <location>
        <begin position="1"/>
        <end position="21"/>
    </location>
</feature>
<evidence type="ECO:0000256" key="2">
    <source>
        <dbReference type="ARBA" id="ARBA00022487"/>
    </source>
</evidence>
<keyword evidence="3" id="KW-0378">Hydrolase</keyword>
<name>A0A8J2P6S0_9HEXA</name>
<feature type="chain" id="PRO_5035237392" description="Carboxylesterase type B domain-containing protein" evidence="5">
    <location>
        <begin position="22"/>
        <end position="280"/>
    </location>
</feature>
<keyword evidence="2" id="KW-0719">Serine esterase</keyword>
<dbReference type="Proteomes" id="UP000708208">
    <property type="component" value="Unassembled WGS sequence"/>
</dbReference>
<dbReference type="GO" id="GO:0052689">
    <property type="term" value="F:carboxylic ester hydrolase activity"/>
    <property type="evidence" value="ECO:0007669"/>
    <property type="project" value="UniProtKB-KW"/>
</dbReference>
<organism evidence="7 8">
    <name type="scientific">Allacma fusca</name>
    <dbReference type="NCBI Taxonomy" id="39272"/>
    <lineage>
        <taxon>Eukaryota</taxon>
        <taxon>Metazoa</taxon>
        <taxon>Ecdysozoa</taxon>
        <taxon>Arthropoda</taxon>
        <taxon>Hexapoda</taxon>
        <taxon>Collembola</taxon>
        <taxon>Symphypleona</taxon>
        <taxon>Sminthuridae</taxon>
        <taxon>Allacma</taxon>
    </lineage>
</organism>
<evidence type="ECO:0000256" key="4">
    <source>
        <dbReference type="ARBA" id="ARBA00023180"/>
    </source>
</evidence>
<keyword evidence="8" id="KW-1185">Reference proteome</keyword>
<dbReference type="PANTHER" id="PTHR43142:SF1">
    <property type="entry name" value="CARBOXYLIC ESTER HYDROLASE"/>
    <property type="match status" value="1"/>
</dbReference>
<gene>
    <name evidence="7" type="ORF">AFUS01_LOCUS16753</name>
</gene>
<keyword evidence="5" id="KW-0732">Signal</keyword>
<comment type="caution">
    <text evidence="7">The sequence shown here is derived from an EMBL/GenBank/DDBJ whole genome shotgun (WGS) entry which is preliminary data.</text>
</comment>
<evidence type="ECO:0000256" key="1">
    <source>
        <dbReference type="ARBA" id="ARBA00005964"/>
    </source>
</evidence>
<keyword evidence="4" id="KW-0325">Glycoprotein</keyword>
<protein>
    <recommendedName>
        <fullName evidence="6">Carboxylesterase type B domain-containing protein</fullName>
    </recommendedName>
</protein>